<name>A0A939B7D6_9BACT</name>
<dbReference type="Proteomes" id="UP000706891">
    <property type="component" value="Unassembled WGS sequence"/>
</dbReference>
<proteinExistence type="predicted"/>
<dbReference type="EMBL" id="JACJJG010000023">
    <property type="protein sequence ID" value="MBM6673467.1"/>
    <property type="molecule type" value="Genomic_DNA"/>
</dbReference>
<dbReference type="AlphaFoldDB" id="A0A939B7D6"/>
<dbReference type="RefSeq" id="WP_205104213.1">
    <property type="nucleotide sequence ID" value="NZ_JACJJG010000023.1"/>
</dbReference>
<sequence>MNYDREILFILNEAGTKGLSVQKIARHVFNNHTNFFESVSYDEIHRCVAAFLKRNSRTADSIIERTDVRGVYRINLFNTSRQLYFDFKDEVKETNEAEKTCEDKSLSLF</sequence>
<organism evidence="1 2">
    <name type="scientific">Marseilla massiliensis</name>
    <dbReference type="NCBI Taxonomy" id="1841864"/>
    <lineage>
        <taxon>Bacteria</taxon>
        <taxon>Pseudomonadati</taxon>
        <taxon>Bacteroidota</taxon>
        <taxon>Bacteroidia</taxon>
        <taxon>Bacteroidales</taxon>
        <taxon>Prevotellaceae</taxon>
        <taxon>Marseilla</taxon>
    </lineage>
</organism>
<reference evidence="1" key="2">
    <citation type="journal article" date="2021" name="Sci. Rep.">
        <title>The distribution of antibiotic resistance genes in chicken gut microbiota commensals.</title>
        <authorList>
            <person name="Juricova H."/>
            <person name="Matiasovicova J."/>
            <person name="Kubasova T."/>
            <person name="Cejkova D."/>
            <person name="Rychlik I."/>
        </authorList>
    </citation>
    <scope>NUCLEOTIDE SEQUENCE</scope>
    <source>
        <strain evidence="1">An824</strain>
    </source>
</reference>
<gene>
    <name evidence="1" type="ORF">H6A34_06225</name>
</gene>
<evidence type="ECO:0000313" key="2">
    <source>
        <dbReference type="Proteomes" id="UP000706891"/>
    </source>
</evidence>
<comment type="caution">
    <text evidence="1">The sequence shown here is derived from an EMBL/GenBank/DDBJ whole genome shotgun (WGS) entry which is preliminary data.</text>
</comment>
<keyword evidence="2" id="KW-1185">Reference proteome</keyword>
<protein>
    <submittedName>
        <fullName evidence="1">Uncharacterized protein</fullName>
    </submittedName>
</protein>
<evidence type="ECO:0000313" key="1">
    <source>
        <dbReference type="EMBL" id="MBM6673467.1"/>
    </source>
</evidence>
<reference evidence="1" key="1">
    <citation type="submission" date="2020-08" db="EMBL/GenBank/DDBJ databases">
        <authorList>
            <person name="Cejkova D."/>
            <person name="Kubasova T."/>
            <person name="Jahodarova E."/>
            <person name="Rychlik I."/>
        </authorList>
    </citation>
    <scope>NUCLEOTIDE SEQUENCE</scope>
    <source>
        <strain evidence="1">An824</strain>
    </source>
</reference>
<accession>A0A939B7D6</accession>